<dbReference type="PROSITE" id="PS51257">
    <property type="entry name" value="PROKAR_LIPOPROTEIN"/>
    <property type="match status" value="1"/>
</dbReference>
<organism evidence="1 2">
    <name type="scientific">Draconibacterium sediminis</name>
    <dbReference type="NCBI Taxonomy" id="1544798"/>
    <lineage>
        <taxon>Bacteria</taxon>
        <taxon>Pseudomonadati</taxon>
        <taxon>Bacteroidota</taxon>
        <taxon>Bacteroidia</taxon>
        <taxon>Marinilabiliales</taxon>
        <taxon>Prolixibacteraceae</taxon>
        <taxon>Draconibacterium</taxon>
    </lineage>
</organism>
<dbReference type="OrthoDB" id="1421611at2"/>
<name>A0A0D8JA27_9BACT</name>
<gene>
    <name evidence="1" type="ORF">LH29_14155</name>
</gene>
<protein>
    <submittedName>
        <fullName evidence="1">Uncharacterized protein</fullName>
    </submittedName>
</protein>
<accession>A0A0D8JA27</accession>
<evidence type="ECO:0000313" key="1">
    <source>
        <dbReference type="EMBL" id="KJF43376.1"/>
    </source>
</evidence>
<sequence length="211" mass="24520">MKTRNVLLIAIITLLLSGCVVYSFYPLYTESDLFENDLLLGEWFEDDDNDVVFSGSDDSWNFTHPFVGDIKDSIRDKKSYVLSLTSSENGIVKESKFAVHVIKLADEYFLDFYIEDYGDDDNITLADLHLVPVHTFAKLSVSDDKLEIRWFDPEWLEDLIKENKIRIHHEDNGDYILLTAKPKELQKFVSKYVDSEEAFEDGLEVVLFRKK</sequence>
<dbReference type="RefSeq" id="WP_045030662.1">
    <property type="nucleotide sequence ID" value="NZ_JRHC01000003.1"/>
</dbReference>
<dbReference type="EMBL" id="JRHC01000003">
    <property type="protein sequence ID" value="KJF43376.1"/>
    <property type="molecule type" value="Genomic_DNA"/>
</dbReference>
<dbReference type="AlphaFoldDB" id="A0A0D8JA27"/>
<evidence type="ECO:0000313" key="2">
    <source>
        <dbReference type="Proteomes" id="UP000032544"/>
    </source>
</evidence>
<keyword evidence="2" id="KW-1185">Reference proteome</keyword>
<comment type="caution">
    <text evidence="1">The sequence shown here is derived from an EMBL/GenBank/DDBJ whole genome shotgun (WGS) entry which is preliminary data.</text>
</comment>
<dbReference type="Proteomes" id="UP000032544">
    <property type="component" value="Unassembled WGS sequence"/>
</dbReference>
<proteinExistence type="predicted"/>
<reference evidence="1 2" key="1">
    <citation type="submission" date="2014-09" db="EMBL/GenBank/DDBJ databases">
        <title>Draft Genome Sequence of Draconibacterium sp. JN14CK-3.</title>
        <authorList>
            <person name="Dong C."/>
            <person name="Lai Q."/>
            <person name="Shao Z."/>
        </authorList>
    </citation>
    <scope>NUCLEOTIDE SEQUENCE [LARGE SCALE GENOMIC DNA]</scope>
    <source>
        <strain evidence="1 2">JN14CK-3</strain>
    </source>
</reference>